<dbReference type="InterPro" id="IPR042099">
    <property type="entry name" value="ANL_N_sf"/>
</dbReference>
<dbReference type="Proteomes" id="UP000184774">
    <property type="component" value="Unassembled WGS sequence"/>
</dbReference>
<dbReference type="Pfam" id="PF00501">
    <property type="entry name" value="AMP-binding"/>
    <property type="match status" value="1"/>
</dbReference>
<sequence length="397" mass="44557">MTDYNCATSFMAHRAELEQTTGISYTCYEEFSKSVIAGSQLPMEWVAHNKRDYSGPMLLGATSGTTGQLKCIKVALKSRNDSVSPSEHNLIVNFRTHGVFCPGDVVGNLFTINLFSSLHYSACEILKNCKSSVIPVGDISLLGQTHFDYLNDVGLTVLFGVPTTIIQFVEHMERLGRSIPIDKVVFTGEPMLPAHTKYLRRRLGDELQIFGLYGLSECGFIGMSLKDDPNCYQLFDEDYFFEYTSDDGLLATSLDDQSTSTLIRYPIGDFGDLTLSNGKLYFKNIRRKPIEFNFMGNLISHELVASRINAIARIPTIQIVLSLTDELQELMTIKLCAEQLDHNVLANIERNVSEIPEIFEAYMKNRGRISVVVVSLNDFEYSARGKLLLVCDKRITK</sequence>
<dbReference type="RefSeq" id="WP_074373281.1">
    <property type="nucleotide sequence ID" value="NZ_AP024907.1"/>
</dbReference>
<dbReference type="AlphaFoldDB" id="A0A1N6M5P2"/>
<protein>
    <submittedName>
        <fullName evidence="2">AMP-binding enzyme</fullName>
    </submittedName>
</protein>
<dbReference type="OrthoDB" id="580775at2"/>
<organism evidence="2 3">
    <name type="scientific">Vibrio spartinae</name>
    <dbReference type="NCBI Taxonomy" id="1918945"/>
    <lineage>
        <taxon>Bacteria</taxon>
        <taxon>Pseudomonadati</taxon>
        <taxon>Pseudomonadota</taxon>
        <taxon>Gammaproteobacteria</taxon>
        <taxon>Vibrionales</taxon>
        <taxon>Vibrionaceae</taxon>
        <taxon>Vibrio</taxon>
    </lineage>
</organism>
<feature type="domain" description="AMP-dependent synthetase/ligase" evidence="1">
    <location>
        <begin position="56"/>
        <end position="224"/>
    </location>
</feature>
<name>A0A1N6M5P2_9VIBR</name>
<evidence type="ECO:0000259" key="1">
    <source>
        <dbReference type="Pfam" id="PF00501"/>
    </source>
</evidence>
<dbReference type="Gene3D" id="3.40.50.12780">
    <property type="entry name" value="N-terminal domain of ligase-like"/>
    <property type="match status" value="1"/>
</dbReference>
<dbReference type="PANTHER" id="PTHR43845:SF1">
    <property type="entry name" value="BLR5969 PROTEIN"/>
    <property type="match status" value="1"/>
</dbReference>
<evidence type="ECO:0000313" key="2">
    <source>
        <dbReference type="EMBL" id="SIO94759.1"/>
    </source>
</evidence>
<dbReference type="EMBL" id="FSSB01000016">
    <property type="protein sequence ID" value="SIO94759.1"/>
    <property type="molecule type" value="Genomic_DNA"/>
</dbReference>
<dbReference type="PANTHER" id="PTHR43845">
    <property type="entry name" value="BLR5969 PROTEIN"/>
    <property type="match status" value="1"/>
</dbReference>
<proteinExistence type="predicted"/>
<accession>A0A1N6M5P2</accession>
<evidence type="ECO:0000313" key="3">
    <source>
        <dbReference type="Proteomes" id="UP000184774"/>
    </source>
</evidence>
<dbReference type="SUPFAM" id="SSF56801">
    <property type="entry name" value="Acetyl-CoA synthetase-like"/>
    <property type="match status" value="1"/>
</dbReference>
<gene>
    <name evidence="2" type="ORF">VSP9026_02489</name>
</gene>
<dbReference type="InterPro" id="IPR000873">
    <property type="entry name" value="AMP-dep_synth/lig_dom"/>
</dbReference>
<reference evidence="2 3" key="1">
    <citation type="submission" date="2016-12" db="EMBL/GenBank/DDBJ databases">
        <authorList>
            <person name="Song W.-J."/>
            <person name="Kurnit D.M."/>
        </authorList>
    </citation>
    <scope>NUCLEOTIDE SEQUENCE [LARGE SCALE GENOMIC DNA]</scope>
    <source>
        <strain evidence="2 3">CECT 9026</strain>
    </source>
</reference>